<evidence type="ECO:0008006" key="4">
    <source>
        <dbReference type="Google" id="ProtNLM"/>
    </source>
</evidence>
<accession>A0AAX4HQ95</accession>
<dbReference type="KEGG" id="psti:SOO65_00470"/>
<keyword evidence="1" id="KW-0732">Signal</keyword>
<keyword evidence="3" id="KW-1185">Reference proteome</keyword>
<dbReference type="Proteomes" id="UP001324634">
    <property type="component" value="Chromosome"/>
</dbReference>
<evidence type="ECO:0000313" key="2">
    <source>
        <dbReference type="EMBL" id="WPU65220.1"/>
    </source>
</evidence>
<name>A0AAX4HQ95_9BACT</name>
<organism evidence="2 3">
    <name type="scientific">Peredibacter starrii</name>
    <dbReference type="NCBI Taxonomy" id="28202"/>
    <lineage>
        <taxon>Bacteria</taxon>
        <taxon>Pseudomonadati</taxon>
        <taxon>Bdellovibrionota</taxon>
        <taxon>Bacteriovoracia</taxon>
        <taxon>Bacteriovoracales</taxon>
        <taxon>Bacteriovoracaceae</taxon>
        <taxon>Peredibacter</taxon>
    </lineage>
</organism>
<protein>
    <recommendedName>
        <fullName evidence="4">PilJ/NarX-like methyl-accepting chemotaxis transducer</fullName>
    </recommendedName>
</protein>
<feature type="chain" id="PRO_5043926416" description="PilJ/NarX-like methyl-accepting chemotaxis transducer" evidence="1">
    <location>
        <begin position="21"/>
        <end position="284"/>
    </location>
</feature>
<reference evidence="2 3" key="1">
    <citation type="submission" date="2023-11" db="EMBL/GenBank/DDBJ databases">
        <title>Peredibacter starrii A3.12.</title>
        <authorList>
            <person name="Mitchell R.J."/>
        </authorList>
    </citation>
    <scope>NUCLEOTIDE SEQUENCE [LARGE SCALE GENOMIC DNA]</scope>
    <source>
        <strain evidence="2 3">A3.12</strain>
    </source>
</reference>
<dbReference type="RefSeq" id="WP_321395372.1">
    <property type="nucleotide sequence ID" value="NZ_CP139487.1"/>
</dbReference>
<dbReference type="AlphaFoldDB" id="A0AAX4HQ95"/>
<evidence type="ECO:0000313" key="3">
    <source>
        <dbReference type="Proteomes" id="UP001324634"/>
    </source>
</evidence>
<sequence>MNFKKLITGMMVLASLTVQAGEGGSGIGGGMNFALINWCDDASIMVRETRAEALERLNYNNDKIGALRVFYNGLIAAAASSEQAPQAQDNSLTYRAITRGIRLAQLLEIPSVINGGKLPDGALIQHNHMQGLLSFMDWYTLHIEDVAFRVDRDHYIPYSTQGRPMGVRELEELLVDIAVSQLTGLEQRFVRLKSDRSTYFTAIPVTQYMQALSYLSAEVANDLKETLFSNALECQSKLLVRLSRNVQTYLDGRTSTKEDAIKLNRFVLEVRSITKQIESRSCAY</sequence>
<feature type="signal peptide" evidence="1">
    <location>
        <begin position="1"/>
        <end position="20"/>
    </location>
</feature>
<dbReference type="EMBL" id="CP139487">
    <property type="protein sequence ID" value="WPU65220.1"/>
    <property type="molecule type" value="Genomic_DNA"/>
</dbReference>
<evidence type="ECO:0000256" key="1">
    <source>
        <dbReference type="SAM" id="SignalP"/>
    </source>
</evidence>
<gene>
    <name evidence="2" type="ORF">SOO65_00470</name>
</gene>
<proteinExistence type="predicted"/>